<dbReference type="Proteomes" id="UP000594468">
    <property type="component" value="Chromosome"/>
</dbReference>
<keyword evidence="4 5" id="KW-0648">Protein biosynthesis</keyword>
<dbReference type="GO" id="GO:0042586">
    <property type="term" value="F:peptide deformylase activity"/>
    <property type="evidence" value="ECO:0007669"/>
    <property type="project" value="UniProtKB-UniRule"/>
</dbReference>
<dbReference type="GO" id="GO:0046872">
    <property type="term" value="F:metal ion binding"/>
    <property type="evidence" value="ECO:0007669"/>
    <property type="project" value="UniProtKB-KW"/>
</dbReference>
<evidence type="ECO:0000256" key="2">
    <source>
        <dbReference type="ARBA" id="ARBA00022723"/>
    </source>
</evidence>
<dbReference type="RefSeq" id="WP_195170330.1">
    <property type="nucleotide sequence ID" value="NZ_CP062983.1"/>
</dbReference>
<keyword evidence="5" id="KW-0408">Iron</keyword>
<dbReference type="FunFam" id="3.90.45.10:FF:000003">
    <property type="entry name" value="Peptide deformylase"/>
    <property type="match status" value="1"/>
</dbReference>
<dbReference type="HAMAP" id="MF_00163">
    <property type="entry name" value="Pep_deformylase"/>
    <property type="match status" value="1"/>
</dbReference>
<dbReference type="GO" id="GO:0006412">
    <property type="term" value="P:translation"/>
    <property type="evidence" value="ECO:0007669"/>
    <property type="project" value="UniProtKB-UniRule"/>
</dbReference>
<evidence type="ECO:0000256" key="5">
    <source>
        <dbReference type="HAMAP-Rule" id="MF_00163"/>
    </source>
</evidence>
<accession>A0A7S8IE56</accession>
<dbReference type="Pfam" id="PF01327">
    <property type="entry name" value="Pep_deformylase"/>
    <property type="match status" value="1"/>
</dbReference>
<feature type="binding site" evidence="5">
    <location>
        <position position="146"/>
    </location>
    <ligand>
        <name>Fe cation</name>
        <dbReference type="ChEBI" id="CHEBI:24875"/>
    </ligand>
</feature>
<dbReference type="PANTHER" id="PTHR10458">
    <property type="entry name" value="PEPTIDE DEFORMYLASE"/>
    <property type="match status" value="1"/>
</dbReference>
<dbReference type="KEGG" id="pmet:G4Y79_21670"/>
<keyword evidence="7" id="KW-1185">Reference proteome</keyword>
<reference evidence="6 7" key="1">
    <citation type="submission" date="2020-02" db="EMBL/GenBank/DDBJ databases">
        <authorList>
            <person name="Zheng R.K."/>
            <person name="Sun C.M."/>
        </authorList>
    </citation>
    <scope>NUCLEOTIDE SEQUENCE [LARGE SCALE GENOMIC DNA]</scope>
    <source>
        <strain evidence="7">rifampicinis</strain>
    </source>
</reference>
<feature type="binding site" evidence="5">
    <location>
        <position position="150"/>
    </location>
    <ligand>
        <name>Fe cation</name>
        <dbReference type="ChEBI" id="CHEBI:24875"/>
    </ligand>
</feature>
<evidence type="ECO:0000256" key="4">
    <source>
        <dbReference type="ARBA" id="ARBA00022917"/>
    </source>
</evidence>
<evidence type="ECO:0000313" key="6">
    <source>
        <dbReference type="EMBL" id="QPC82261.1"/>
    </source>
</evidence>
<evidence type="ECO:0000256" key="1">
    <source>
        <dbReference type="ARBA" id="ARBA00010759"/>
    </source>
</evidence>
<feature type="binding site" evidence="5">
    <location>
        <position position="104"/>
    </location>
    <ligand>
        <name>Fe cation</name>
        <dbReference type="ChEBI" id="CHEBI:24875"/>
    </ligand>
</feature>
<dbReference type="NCBIfam" id="TIGR00079">
    <property type="entry name" value="pept_deformyl"/>
    <property type="match status" value="1"/>
</dbReference>
<keyword evidence="2 5" id="KW-0479">Metal-binding</keyword>
<comment type="cofactor">
    <cofactor evidence="5">
        <name>Fe(2+)</name>
        <dbReference type="ChEBI" id="CHEBI:29033"/>
    </cofactor>
    <text evidence="5">Binds 1 Fe(2+) ion.</text>
</comment>
<comment type="function">
    <text evidence="5">Removes the formyl group from the N-terminal Met of newly synthesized proteins. Requires at least a dipeptide for an efficient rate of reaction. N-terminal L-methionine is a prerequisite for activity but the enzyme has broad specificity at other positions.</text>
</comment>
<feature type="active site" evidence="5">
    <location>
        <position position="147"/>
    </location>
</feature>
<dbReference type="InterPro" id="IPR023635">
    <property type="entry name" value="Peptide_deformylase"/>
</dbReference>
<dbReference type="EC" id="3.5.1.88" evidence="5"/>
<dbReference type="EMBL" id="CP062983">
    <property type="protein sequence ID" value="QPC82261.1"/>
    <property type="molecule type" value="Genomic_DNA"/>
</dbReference>
<dbReference type="AlphaFoldDB" id="A0A7S8IE56"/>
<gene>
    <name evidence="5 6" type="primary">def</name>
    <name evidence="6" type="ORF">G4Y79_21670</name>
</gene>
<dbReference type="NCBIfam" id="NF001159">
    <property type="entry name" value="PRK00150.1-3"/>
    <property type="match status" value="1"/>
</dbReference>
<protein>
    <recommendedName>
        <fullName evidence="5">Peptide deformylase</fullName>
        <shortName evidence="5">PDF</shortName>
        <ecNumber evidence="5">3.5.1.88</ecNumber>
    </recommendedName>
    <alternativeName>
        <fullName evidence="5">Polypeptide deformylase</fullName>
    </alternativeName>
</protein>
<organism evidence="6 7">
    <name type="scientific">Phototrophicus methaneseepsis</name>
    <dbReference type="NCBI Taxonomy" id="2710758"/>
    <lineage>
        <taxon>Bacteria</taxon>
        <taxon>Bacillati</taxon>
        <taxon>Chloroflexota</taxon>
        <taxon>Candidatus Thermofontia</taxon>
        <taxon>Phototrophicales</taxon>
        <taxon>Phototrophicaceae</taxon>
        <taxon>Phototrophicus</taxon>
    </lineage>
</organism>
<dbReference type="PIRSF" id="PIRSF004749">
    <property type="entry name" value="Pep_def"/>
    <property type="match status" value="1"/>
</dbReference>
<proteinExistence type="inferred from homology"/>
<keyword evidence="3 5" id="KW-0378">Hydrolase</keyword>
<dbReference type="CDD" id="cd00487">
    <property type="entry name" value="Pep_deformylase"/>
    <property type="match status" value="1"/>
</dbReference>
<comment type="similarity">
    <text evidence="1 5">Belongs to the polypeptide deformylase family.</text>
</comment>
<evidence type="ECO:0000256" key="3">
    <source>
        <dbReference type="ARBA" id="ARBA00022801"/>
    </source>
</evidence>
<dbReference type="PANTHER" id="PTHR10458:SF22">
    <property type="entry name" value="PEPTIDE DEFORMYLASE"/>
    <property type="match status" value="1"/>
</dbReference>
<name>A0A7S8IE56_9CHLR</name>
<sequence length="177" mass="19678">MSLLEIITPENPVLRKKAIKVTEFNDPKFQQLIDDMIETMIDAPGVGLAAPQVAVSKRLIVVRLPNESEEDFEEHGDQAGVVHVVANPKIIKKSKNTVSGVEGCLSLPGIAGEVDRAEMVVVTGQDRNGKEWRLKAKGWLARVFQHEIDHLDGVLFTDLTDKVWQQSAEDEEEEVVE</sequence>
<evidence type="ECO:0000313" key="7">
    <source>
        <dbReference type="Proteomes" id="UP000594468"/>
    </source>
</evidence>
<dbReference type="InterPro" id="IPR036821">
    <property type="entry name" value="Peptide_deformylase_sf"/>
</dbReference>
<dbReference type="SUPFAM" id="SSF56420">
    <property type="entry name" value="Peptide deformylase"/>
    <property type="match status" value="1"/>
</dbReference>
<comment type="catalytic activity">
    <reaction evidence="5">
        <text>N-terminal N-formyl-L-methionyl-[peptide] + H2O = N-terminal L-methionyl-[peptide] + formate</text>
        <dbReference type="Rhea" id="RHEA:24420"/>
        <dbReference type="Rhea" id="RHEA-COMP:10639"/>
        <dbReference type="Rhea" id="RHEA-COMP:10640"/>
        <dbReference type="ChEBI" id="CHEBI:15377"/>
        <dbReference type="ChEBI" id="CHEBI:15740"/>
        <dbReference type="ChEBI" id="CHEBI:49298"/>
        <dbReference type="ChEBI" id="CHEBI:64731"/>
        <dbReference type="EC" id="3.5.1.88"/>
    </reaction>
</comment>
<dbReference type="PRINTS" id="PR01576">
    <property type="entry name" value="PDEFORMYLASE"/>
</dbReference>
<dbReference type="Gene3D" id="3.90.45.10">
    <property type="entry name" value="Peptide deformylase"/>
    <property type="match status" value="1"/>
</dbReference>